<gene>
    <name evidence="1" type="ORF">AZ78_0228</name>
</gene>
<name>A0A108U514_9GAMM</name>
<dbReference type="EMBL" id="JAJA02000001">
    <property type="protein sequence ID" value="KWS02684.1"/>
    <property type="molecule type" value="Genomic_DNA"/>
</dbReference>
<dbReference type="AlphaFoldDB" id="A0A108U514"/>
<sequence length="179" mass="19892">MSTSAASSPSAAAQAGAGTSAEWPLRFERHRFGAYCFDTYGCRIVYHGFPHGKPDDTKLSASTASFGADYRSLMKAGHIDIVNFPPPAEVSWRSKDQSEHSARIDIAEIFKDRLVRHEVAREDIAPGVSINDPEIILEVDDRTINVYMRSFIPLKAPRDPGNPNSDYRADLIQVFSQTY</sequence>
<protein>
    <submittedName>
        <fullName evidence="1">Uncharacterized protein</fullName>
    </submittedName>
</protein>
<proteinExistence type="predicted"/>
<comment type="caution">
    <text evidence="1">The sequence shown here is derived from an EMBL/GenBank/DDBJ whole genome shotgun (WGS) entry which is preliminary data.</text>
</comment>
<evidence type="ECO:0000313" key="2">
    <source>
        <dbReference type="Proteomes" id="UP000023435"/>
    </source>
</evidence>
<accession>A0A108U514</accession>
<dbReference type="OrthoDB" id="6002199at2"/>
<evidence type="ECO:0000313" key="1">
    <source>
        <dbReference type="EMBL" id="KWS02684.1"/>
    </source>
</evidence>
<dbReference type="RefSeq" id="WP_051547772.1">
    <property type="nucleotide sequence ID" value="NZ_JAJA02000001.1"/>
</dbReference>
<reference evidence="1 2" key="1">
    <citation type="journal article" date="2014" name="Genome Announc.">
        <title>Draft Genome Sequence of Lysobacter capsici AZ78, a Bacterium Antagonistic to Plant-Pathogenic Oomycetes.</title>
        <authorList>
            <person name="Puopolo G."/>
            <person name="Sonego P."/>
            <person name="Engelen K."/>
            <person name="Pertot I."/>
        </authorList>
    </citation>
    <scope>NUCLEOTIDE SEQUENCE [LARGE SCALE GENOMIC DNA]</scope>
    <source>
        <strain evidence="1 2">AZ78</strain>
    </source>
</reference>
<dbReference type="Proteomes" id="UP000023435">
    <property type="component" value="Unassembled WGS sequence"/>
</dbReference>
<organism evidence="1 2">
    <name type="scientific">Lysobacter capsici AZ78</name>
    <dbReference type="NCBI Taxonomy" id="1444315"/>
    <lineage>
        <taxon>Bacteria</taxon>
        <taxon>Pseudomonadati</taxon>
        <taxon>Pseudomonadota</taxon>
        <taxon>Gammaproteobacteria</taxon>
        <taxon>Lysobacterales</taxon>
        <taxon>Lysobacteraceae</taxon>
        <taxon>Lysobacter</taxon>
    </lineage>
</organism>
<keyword evidence="2" id="KW-1185">Reference proteome</keyword>